<name>A0A453I013_AEGTS</name>
<dbReference type="PANTHER" id="PTHR31284">
    <property type="entry name" value="ACID PHOSPHATASE-LIKE PROTEIN"/>
    <property type="match status" value="1"/>
</dbReference>
<reference evidence="2" key="5">
    <citation type="journal article" date="2021" name="G3 (Bethesda)">
        <title>Aegilops tauschii genome assembly Aet v5.0 features greater sequence contiguity and improved annotation.</title>
        <authorList>
            <person name="Wang L."/>
            <person name="Zhu T."/>
            <person name="Rodriguez J.C."/>
            <person name="Deal K.R."/>
            <person name="Dubcovsky J."/>
            <person name="McGuire P.E."/>
            <person name="Lux T."/>
            <person name="Spannagl M."/>
            <person name="Mayer K.F.X."/>
            <person name="Baldrich P."/>
            <person name="Meyers B.C."/>
            <person name="Huo N."/>
            <person name="Gu Y.Q."/>
            <person name="Zhou H."/>
            <person name="Devos K.M."/>
            <person name="Bennetzen J.L."/>
            <person name="Unver T."/>
            <person name="Budak H."/>
            <person name="Gulick P.J."/>
            <person name="Galiba G."/>
            <person name="Kalapos B."/>
            <person name="Nelson D.R."/>
            <person name="Li P."/>
            <person name="You F.M."/>
            <person name="Luo M.C."/>
            <person name="Dvorak J."/>
        </authorList>
    </citation>
    <scope>NUCLEOTIDE SEQUENCE [LARGE SCALE GENOMIC DNA]</scope>
    <source>
        <strain evidence="2">cv. AL8/78</strain>
    </source>
</reference>
<reference evidence="2" key="4">
    <citation type="submission" date="2019-03" db="UniProtKB">
        <authorList>
            <consortium name="EnsemblPlants"/>
        </authorList>
    </citation>
    <scope>IDENTIFICATION</scope>
</reference>
<dbReference type="InterPro" id="IPR005519">
    <property type="entry name" value="Acid_phosphat_B-like"/>
</dbReference>
<dbReference type="Pfam" id="PF03767">
    <property type="entry name" value="Acid_phosphat_B"/>
    <property type="match status" value="1"/>
</dbReference>
<dbReference type="Gramene" id="AET4Gv20378200.22">
    <property type="protein sequence ID" value="AET4Gv20378200.22"/>
    <property type="gene ID" value="AET4Gv20378200"/>
</dbReference>
<sequence>VFDVDKTLLYNLPYYARHGYGLESFDHREFDWWVETGEAPAFPSSLRLYREVRDLGFKTFLLTGRSEAHEGRKSCRGLAMYVRLLSKPPHCVQVQSGSVKTIQVRHHKSLLCCFCHDIILGICRCASRRCCCYIWSSYRCRPKGQPSSDTTS</sequence>
<dbReference type="SUPFAM" id="SSF56784">
    <property type="entry name" value="HAD-like"/>
    <property type="match status" value="1"/>
</dbReference>
<dbReference type="PANTHER" id="PTHR31284:SF7">
    <property type="entry name" value="ACID PHOSPHATASE-LIKE PROTEIN"/>
    <property type="match status" value="1"/>
</dbReference>
<keyword evidence="3" id="KW-1185">Reference proteome</keyword>
<reference evidence="3" key="2">
    <citation type="journal article" date="2017" name="Nat. Plants">
        <title>The Aegilops tauschii genome reveals multiple impacts of transposons.</title>
        <authorList>
            <person name="Zhao G."/>
            <person name="Zou C."/>
            <person name="Li K."/>
            <person name="Wang K."/>
            <person name="Li T."/>
            <person name="Gao L."/>
            <person name="Zhang X."/>
            <person name="Wang H."/>
            <person name="Yang Z."/>
            <person name="Liu X."/>
            <person name="Jiang W."/>
            <person name="Mao L."/>
            <person name="Kong X."/>
            <person name="Jiao Y."/>
            <person name="Jia J."/>
        </authorList>
    </citation>
    <scope>NUCLEOTIDE SEQUENCE [LARGE SCALE GENOMIC DNA]</scope>
    <source>
        <strain evidence="3">cv. AL8/78</strain>
    </source>
</reference>
<dbReference type="Proteomes" id="UP000015105">
    <property type="component" value="Chromosome 4D"/>
</dbReference>
<keyword evidence="1" id="KW-0732">Signal</keyword>
<organism evidence="2 3">
    <name type="scientific">Aegilops tauschii subsp. strangulata</name>
    <name type="common">Goatgrass</name>
    <dbReference type="NCBI Taxonomy" id="200361"/>
    <lineage>
        <taxon>Eukaryota</taxon>
        <taxon>Viridiplantae</taxon>
        <taxon>Streptophyta</taxon>
        <taxon>Embryophyta</taxon>
        <taxon>Tracheophyta</taxon>
        <taxon>Spermatophyta</taxon>
        <taxon>Magnoliopsida</taxon>
        <taxon>Liliopsida</taxon>
        <taxon>Poales</taxon>
        <taxon>Poaceae</taxon>
        <taxon>BOP clade</taxon>
        <taxon>Pooideae</taxon>
        <taxon>Triticodae</taxon>
        <taxon>Triticeae</taxon>
        <taxon>Triticinae</taxon>
        <taxon>Aegilops</taxon>
    </lineage>
</organism>
<dbReference type="AlphaFoldDB" id="A0A453I013"/>
<proteinExistence type="predicted"/>
<reference evidence="2" key="3">
    <citation type="journal article" date="2017" name="Nature">
        <title>Genome sequence of the progenitor of the wheat D genome Aegilops tauschii.</title>
        <authorList>
            <person name="Luo M.C."/>
            <person name="Gu Y.Q."/>
            <person name="Puiu D."/>
            <person name="Wang H."/>
            <person name="Twardziok S.O."/>
            <person name="Deal K.R."/>
            <person name="Huo N."/>
            <person name="Zhu T."/>
            <person name="Wang L."/>
            <person name="Wang Y."/>
            <person name="McGuire P.E."/>
            <person name="Liu S."/>
            <person name="Long H."/>
            <person name="Ramasamy R.K."/>
            <person name="Rodriguez J.C."/>
            <person name="Van S.L."/>
            <person name="Yuan L."/>
            <person name="Wang Z."/>
            <person name="Xia Z."/>
            <person name="Xiao L."/>
            <person name="Anderson O.D."/>
            <person name="Ouyang S."/>
            <person name="Liang Y."/>
            <person name="Zimin A.V."/>
            <person name="Pertea G."/>
            <person name="Qi P."/>
            <person name="Bennetzen J.L."/>
            <person name="Dai X."/>
            <person name="Dawson M.W."/>
            <person name="Muller H.G."/>
            <person name="Kugler K."/>
            <person name="Rivarola-Duarte L."/>
            <person name="Spannagl M."/>
            <person name="Mayer K.F.X."/>
            <person name="Lu F.H."/>
            <person name="Bevan M.W."/>
            <person name="Leroy P."/>
            <person name="Li P."/>
            <person name="You F.M."/>
            <person name="Sun Q."/>
            <person name="Liu Z."/>
            <person name="Lyons E."/>
            <person name="Wicker T."/>
            <person name="Salzberg S.L."/>
            <person name="Devos K.M."/>
            <person name="Dvorak J."/>
        </authorList>
    </citation>
    <scope>NUCLEOTIDE SEQUENCE [LARGE SCALE GENOMIC DNA]</scope>
    <source>
        <strain evidence="2">cv. AL8/78</strain>
    </source>
</reference>
<protein>
    <recommendedName>
        <fullName evidence="4">Acid phosphatase 1</fullName>
    </recommendedName>
</protein>
<reference evidence="3" key="1">
    <citation type="journal article" date="2014" name="Science">
        <title>Ancient hybridizations among the ancestral genomes of bread wheat.</title>
        <authorList>
            <consortium name="International Wheat Genome Sequencing Consortium,"/>
            <person name="Marcussen T."/>
            <person name="Sandve S.R."/>
            <person name="Heier L."/>
            <person name="Spannagl M."/>
            <person name="Pfeifer M."/>
            <person name="Jakobsen K.S."/>
            <person name="Wulff B.B."/>
            <person name="Steuernagel B."/>
            <person name="Mayer K.F."/>
            <person name="Olsen O.A."/>
        </authorList>
    </citation>
    <scope>NUCLEOTIDE SEQUENCE [LARGE SCALE GENOMIC DNA]</scope>
    <source>
        <strain evidence="3">cv. AL8/78</strain>
    </source>
</reference>
<evidence type="ECO:0000313" key="2">
    <source>
        <dbReference type="EnsemblPlants" id="AET4Gv20378200.22"/>
    </source>
</evidence>
<evidence type="ECO:0000313" key="3">
    <source>
        <dbReference type="Proteomes" id="UP000015105"/>
    </source>
</evidence>
<dbReference type="EnsemblPlants" id="AET4Gv20378200.22">
    <property type="protein sequence ID" value="AET4Gv20378200.22"/>
    <property type="gene ID" value="AET4Gv20378200"/>
</dbReference>
<accession>A0A453I013</accession>
<evidence type="ECO:0000256" key="1">
    <source>
        <dbReference type="ARBA" id="ARBA00022729"/>
    </source>
</evidence>
<dbReference type="Gene3D" id="3.40.50.1000">
    <property type="entry name" value="HAD superfamily/HAD-like"/>
    <property type="match status" value="1"/>
</dbReference>
<dbReference type="InterPro" id="IPR023214">
    <property type="entry name" value="HAD_sf"/>
</dbReference>
<dbReference type="InterPro" id="IPR036412">
    <property type="entry name" value="HAD-like_sf"/>
</dbReference>
<evidence type="ECO:0008006" key="4">
    <source>
        <dbReference type="Google" id="ProtNLM"/>
    </source>
</evidence>